<dbReference type="SUPFAM" id="SSF49764">
    <property type="entry name" value="HSP20-like chaperones"/>
    <property type="match status" value="1"/>
</dbReference>
<evidence type="ECO:0000259" key="3">
    <source>
        <dbReference type="PROSITE" id="PS01031"/>
    </source>
</evidence>
<reference evidence="4" key="1">
    <citation type="submission" date="2024-07" db="EMBL/GenBank/DDBJ databases">
        <authorList>
            <person name="Biller S.J."/>
        </authorList>
    </citation>
    <scope>NUCLEOTIDE SEQUENCE</scope>
    <source>
        <strain evidence="4">WC2409</strain>
    </source>
</reference>
<dbReference type="RefSeq" id="WP_369753614.1">
    <property type="nucleotide sequence ID" value="NZ_CP165625.1"/>
</dbReference>
<dbReference type="Pfam" id="PF00011">
    <property type="entry name" value="HSP20"/>
    <property type="match status" value="1"/>
</dbReference>
<name>A0AB39W545_9FLAO</name>
<evidence type="ECO:0000256" key="1">
    <source>
        <dbReference type="PROSITE-ProRule" id="PRU00285"/>
    </source>
</evidence>
<dbReference type="PROSITE" id="PS01031">
    <property type="entry name" value="SHSP"/>
    <property type="match status" value="1"/>
</dbReference>
<dbReference type="EMBL" id="CP165625">
    <property type="protein sequence ID" value="XDU96442.1"/>
    <property type="molecule type" value="Genomic_DNA"/>
</dbReference>
<protein>
    <submittedName>
        <fullName evidence="4">Hsp20/alpha crystallin family protein</fullName>
    </submittedName>
</protein>
<sequence>MEAIVKRNGFLPLVNSSFLPTLNPFFDDIISRDIMDWTDKNFSTIGSSLPSVNLKETDKKIEVELAAPGLKKEDFKVEIENNMLSISSEKEEEKEETKKKGNYYRKEFNYQSFCRTFSLPDYADENNINANYKDGILHVEIAKKEGSTKKMAKNIAIK</sequence>
<dbReference type="AlphaFoldDB" id="A0AB39W545"/>
<dbReference type="InterPro" id="IPR031107">
    <property type="entry name" value="Small_HSP"/>
</dbReference>
<dbReference type="PANTHER" id="PTHR11527">
    <property type="entry name" value="HEAT-SHOCK PROTEIN 20 FAMILY MEMBER"/>
    <property type="match status" value="1"/>
</dbReference>
<dbReference type="InterPro" id="IPR008978">
    <property type="entry name" value="HSP20-like_chaperone"/>
</dbReference>
<comment type="similarity">
    <text evidence="1 2">Belongs to the small heat shock protein (HSP20) family.</text>
</comment>
<accession>A0AB39W545</accession>
<dbReference type="InterPro" id="IPR002068">
    <property type="entry name" value="A-crystallin/Hsp20_dom"/>
</dbReference>
<proteinExistence type="inferred from homology"/>
<dbReference type="Gene3D" id="2.60.40.790">
    <property type="match status" value="1"/>
</dbReference>
<evidence type="ECO:0000313" key="4">
    <source>
        <dbReference type="EMBL" id="XDU96442.1"/>
    </source>
</evidence>
<evidence type="ECO:0000256" key="2">
    <source>
        <dbReference type="RuleBase" id="RU003616"/>
    </source>
</evidence>
<organism evidence="4">
    <name type="scientific">Flavobacterium sp. WC2409</name>
    <dbReference type="NCBI Taxonomy" id="3234139"/>
    <lineage>
        <taxon>Bacteria</taxon>
        <taxon>Pseudomonadati</taxon>
        <taxon>Bacteroidota</taxon>
        <taxon>Flavobacteriia</taxon>
        <taxon>Flavobacteriales</taxon>
        <taxon>Flavobacteriaceae</taxon>
        <taxon>Flavobacterium</taxon>
    </lineage>
</organism>
<gene>
    <name evidence="4" type="ORF">AB3G34_04870</name>
</gene>
<dbReference type="CDD" id="cd06464">
    <property type="entry name" value="ACD_sHsps-like"/>
    <property type="match status" value="1"/>
</dbReference>
<feature type="domain" description="SHSP" evidence="3">
    <location>
        <begin position="43"/>
        <end position="158"/>
    </location>
</feature>